<organism evidence="1 2">
    <name type="scientific">Alteromonas aquimaris</name>
    <dbReference type="NCBI Taxonomy" id="2998417"/>
    <lineage>
        <taxon>Bacteria</taxon>
        <taxon>Pseudomonadati</taxon>
        <taxon>Pseudomonadota</taxon>
        <taxon>Gammaproteobacteria</taxon>
        <taxon>Alteromonadales</taxon>
        <taxon>Alteromonadaceae</taxon>
        <taxon>Alteromonas/Salinimonas group</taxon>
        <taxon>Alteromonas</taxon>
    </lineage>
</organism>
<name>A0ABT3P5U5_9ALTE</name>
<gene>
    <name evidence="1" type="ORF">OPS25_06425</name>
</gene>
<evidence type="ECO:0000313" key="1">
    <source>
        <dbReference type="EMBL" id="MCW8108125.1"/>
    </source>
</evidence>
<evidence type="ECO:0000313" key="2">
    <source>
        <dbReference type="Proteomes" id="UP001142810"/>
    </source>
</evidence>
<protein>
    <recommendedName>
        <fullName evidence="3">Lipoprotein</fullName>
    </recommendedName>
</protein>
<evidence type="ECO:0008006" key="3">
    <source>
        <dbReference type="Google" id="ProtNLM"/>
    </source>
</evidence>
<sequence length="636" mass="70698">MRWLLYISVVLVAGCGGSGGSDSPGTTPPANNPVLIISGPSEVVSGDSVDLVVTADNNTALSAVNWKVDQDNLKLLTAHTQVLGFDAPSAGDYVFTVTARTASGSSISTEYALTVLDGDTPEAVLRVGHQAAEGGRVSLRVDNTSSKTVESVSWQQVSGPAAVDVVFDDNDEPKHNIYFDAPRVNNDVVITYRATLHFDDGSEASDETQILVKNMEIIEDAFFTRSEMFVSSHMQAYRKNSPYADALDECVYNNRITYPCEFETLPLIGQQTESPTVADVLDRTYVSHPWMGDALKAYLENAPAGEDMLSLLRGVTAVVISYDIRPSFYWVVTGAIYLDARNFWRTPAQRDTLNTEPDYRSNFGNELAYRTTWRYVKDGEYYYPQPGLAPELRNTRTLLGVQQAVDWLLYHELGHANDFFNYASWSQIPLSTTPLDWFEDNAPKSDGLATALPLTSVELHELAQVNFGGEKATPQQKAYTAEDVATFFQDDGASSFYSYFTTREDYATLFEQFMMLYRIQASSDVGVFTAETFENEEYILTWGQRNRINHANVQQRAKYVVNRILPDLDVDAIQTTLPEPQLLPVGEDWYDTVVLKGEAVESLESISLLRLQKVMAAERPEILPALPLPVLEGQPK</sequence>
<dbReference type="PROSITE" id="PS51257">
    <property type="entry name" value="PROKAR_LIPOPROTEIN"/>
    <property type="match status" value="1"/>
</dbReference>
<dbReference type="RefSeq" id="WP_265616821.1">
    <property type="nucleotide sequence ID" value="NZ_JAPFRD010000009.1"/>
</dbReference>
<accession>A0ABT3P5U5</accession>
<comment type="caution">
    <text evidence="1">The sequence shown here is derived from an EMBL/GenBank/DDBJ whole genome shotgun (WGS) entry which is preliminary data.</text>
</comment>
<dbReference type="EMBL" id="JAPFRD010000009">
    <property type="protein sequence ID" value="MCW8108125.1"/>
    <property type="molecule type" value="Genomic_DNA"/>
</dbReference>
<dbReference type="Proteomes" id="UP001142810">
    <property type="component" value="Unassembled WGS sequence"/>
</dbReference>
<proteinExistence type="predicted"/>
<reference evidence="1" key="1">
    <citation type="submission" date="2022-11" db="EMBL/GenBank/DDBJ databases">
        <title>Alteromonas sp. nov., isolated from sea water of the Qingdao.</title>
        <authorList>
            <person name="Wang Q."/>
        </authorList>
    </citation>
    <scope>NUCLEOTIDE SEQUENCE</scope>
    <source>
        <strain evidence="1">ASW11-7</strain>
    </source>
</reference>
<keyword evidence="2" id="KW-1185">Reference proteome</keyword>